<dbReference type="AlphaFoldDB" id="A0A9P1J2U8"/>
<dbReference type="InterPro" id="IPR001841">
    <property type="entry name" value="Znf_RING"/>
</dbReference>
<dbReference type="EMBL" id="CANHGI010000006">
    <property type="protein sequence ID" value="CAI5455615.1"/>
    <property type="molecule type" value="Genomic_DNA"/>
</dbReference>
<feature type="compositionally biased region" description="Polar residues" evidence="5">
    <location>
        <begin position="89"/>
        <end position="99"/>
    </location>
</feature>
<dbReference type="InterPro" id="IPR013083">
    <property type="entry name" value="Znf_RING/FYVE/PHD"/>
</dbReference>
<evidence type="ECO:0000313" key="8">
    <source>
        <dbReference type="Proteomes" id="UP001152747"/>
    </source>
</evidence>
<evidence type="ECO:0000256" key="2">
    <source>
        <dbReference type="ARBA" id="ARBA00022771"/>
    </source>
</evidence>
<feature type="compositionally biased region" description="Acidic residues" evidence="5">
    <location>
        <begin position="39"/>
        <end position="49"/>
    </location>
</feature>
<dbReference type="GO" id="GO:0008270">
    <property type="term" value="F:zinc ion binding"/>
    <property type="evidence" value="ECO:0007669"/>
    <property type="project" value="UniProtKB-KW"/>
</dbReference>
<keyword evidence="3" id="KW-0862">Zinc</keyword>
<evidence type="ECO:0000256" key="3">
    <source>
        <dbReference type="ARBA" id="ARBA00022833"/>
    </source>
</evidence>
<keyword evidence="1" id="KW-0479">Metal-binding</keyword>
<evidence type="ECO:0000256" key="5">
    <source>
        <dbReference type="SAM" id="MobiDB-lite"/>
    </source>
</evidence>
<evidence type="ECO:0000313" key="7">
    <source>
        <dbReference type="EMBL" id="CAI5455615.1"/>
    </source>
</evidence>
<feature type="domain" description="RING-type" evidence="6">
    <location>
        <begin position="267"/>
        <end position="302"/>
    </location>
</feature>
<dbReference type="PROSITE" id="PS50089">
    <property type="entry name" value="ZF_RING_2"/>
    <property type="match status" value="1"/>
</dbReference>
<feature type="region of interest" description="Disordered" evidence="5">
    <location>
        <begin position="1"/>
        <end position="171"/>
    </location>
</feature>
<sequence length="562" mass="66085">MPDEDTDNEQRSFTPPPMLEREDWQDEEEENGGNNNADNQEEAGELEEEGVVRNHENGTNGYHNHPVLNGHLNDIQEIEEEASEESQDGQNIQSSSEENTVAYADSDRFSSDYDDYTYRPTQREIEDKENEDRARRNMPPVSNMRYSYEDDDDDDIDYEEDSEEEDDSSDCSDIVYQENYEPQFIDHLPEDLRKQLLGDNPGKPSPMDSDYYLRHGKMPPQPSTSTSHIHQHIKDNAKLRKRNPKLDISRKEWLSADPFMFDDIYRCFVCHDIAQWNLVLTCDHIFCGGCLTGQEEKCPKCEAPILSARHDRVIEKLLPRLKLDLLRKQPYCPKPENPFAARNLPRYAKAEKQSEEQSECSTSRKPEPLQNYSLPHVELVRMYEEDLDENSFNYRETQKRSRLSKKTVNSSFDHRMILDFSKMGCPVILRPRNIGVKVHRRTMHLILPETAYVGHLEEYVRRSIRDQLPKNGDSMVEISFRRIKYSRLRKDIRVTYTRTGKTKPVGRYKEPMLVYCQNINEPRLHNRWTLNEYRVHFKISQTSPIELTYDIKPLPEFQHLIV</sequence>
<dbReference type="PROSITE" id="PS00518">
    <property type="entry name" value="ZF_RING_1"/>
    <property type="match status" value="1"/>
</dbReference>
<dbReference type="SUPFAM" id="SSF57850">
    <property type="entry name" value="RING/U-box"/>
    <property type="match status" value="1"/>
</dbReference>
<evidence type="ECO:0000259" key="6">
    <source>
        <dbReference type="PROSITE" id="PS50089"/>
    </source>
</evidence>
<feature type="compositionally biased region" description="Basic and acidic residues" evidence="5">
    <location>
        <begin position="121"/>
        <end position="135"/>
    </location>
</feature>
<reference evidence="7" key="1">
    <citation type="submission" date="2022-11" db="EMBL/GenBank/DDBJ databases">
        <authorList>
            <person name="Kikuchi T."/>
        </authorList>
    </citation>
    <scope>NUCLEOTIDE SEQUENCE</scope>
    <source>
        <strain evidence="7">PS1010</strain>
    </source>
</reference>
<comment type="caution">
    <text evidence="7">The sequence shown here is derived from an EMBL/GenBank/DDBJ whole genome shotgun (WGS) entry which is preliminary data.</text>
</comment>
<proteinExistence type="predicted"/>
<keyword evidence="2 4" id="KW-0863">Zinc-finger</keyword>
<dbReference type="InterPro" id="IPR017907">
    <property type="entry name" value="Znf_RING_CS"/>
</dbReference>
<accession>A0A9P1J2U8</accession>
<protein>
    <recommendedName>
        <fullName evidence="6">RING-type domain-containing protein</fullName>
    </recommendedName>
</protein>
<name>A0A9P1J2U8_9PELO</name>
<evidence type="ECO:0000256" key="4">
    <source>
        <dbReference type="PROSITE-ProRule" id="PRU00175"/>
    </source>
</evidence>
<organism evidence="7 8">
    <name type="scientific">Caenorhabditis angaria</name>
    <dbReference type="NCBI Taxonomy" id="860376"/>
    <lineage>
        <taxon>Eukaryota</taxon>
        <taxon>Metazoa</taxon>
        <taxon>Ecdysozoa</taxon>
        <taxon>Nematoda</taxon>
        <taxon>Chromadorea</taxon>
        <taxon>Rhabditida</taxon>
        <taxon>Rhabditina</taxon>
        <taxon>Rhabditomorpha</taxon>
        <taxon>Rhabditoidea</taxon>
        <taxon>Rhabditidae</taxon>
        <taxon>Peloderinae</taxon>
        <taxon>Caenorhabditis</taxon>
    </lineage>
</organism>
<evidence type="ECO:0000256" key="1">
    <source>
        <dbReference type="ARBA" id="ARBA00022723"/>
    </source>
</evidence>
<gene>
    <name evidence="7" type="ORF">CAMP_LOCUS18252</name>
</gene>
<keyword evidence="8" id="KW-1185">Reference proteome</keyword>
<dbReference type="Proteomes" id="UP001152747">
    <property type="component" value="Unassembled WGS sequence"/>
</dbReference>
<dbReference type="SMART" id="SM00184">
    <property type="entry name" value="RING"/>
    <property type="match status" value="1"/>
</dbReference>
<dbReference type="Gene3D" id="3.30.40.10">
    <property type="entry name" value="Zinc/RING finger domain, C3HC4 (zinc finger)"/>
    <property type="match status" value="1"/>
</dbReference>
<feature type="compositionally biased region" description="Acidic residues" evidence="5">
    <location>
        <begin position="149"/>
        <end position="170"/>
    </location>
</feature>
<feature type="compositionally biased region" description="Acidic residues" evidence="5">
    <location>
        <begin position="76"/>
        <end position="87"/>
    </location>
</feature>